<feature type="region of interest" description="Disordered" evidence="3">
    <location>
        <begin position="17"/>
        <end position="87"/>
    </location>
</feature>
<organism evidence="5 6">
    <name type="scientific">Polyangium fumosum</name>
    <dbReference type="NCBI Taxonomy" id="889272"/>
    <lineage>
        <taxon>Bacteria</taxon>
        <taxon>Pseudomonadati</taxon>
        <taxon>Myxococcota</taxon>
        <taxon>Polyangia</taxon>
        <taxon>Polyangiales</taxon>
        <taxon>Polyangiaceae</taxon>
        <taxon>Polyangium</taxon>
    </lineage>
</organism>
<dbReference type="GO" id="GO:0008270">
    <property type="term" value="F:zinc ion binding"/>
    <property type="evidence" value="ECO:0007669"/>
    <property type="project" value="InterPro"/>
</dbReference>
<keyword evidence="6" id="KW-1185">Reference proteome</keyword>
<comment type="caution">
    <text evidence="5">The sequence shown here is derived from an EMBL/GenBank/DDBJ whole genome shotgun (WGS) entry which is preliminary data.</text>
</comment>
<keyword evidence="1" id="KW-0479">Metal-binding</keyword>
<feature type="domain" description="CMP/dCMP-type deaminase" evidence="4">
    <location>
        <begin position="114"/>
        <end position="235"/>
    </location>
</feature>
<name>A0A4U1ISE1_9BACT</name>
<evidence type="ECO:0000313" key="6">
    <source>
        <dbReference type="Proteomes" id="UP000309215"/>
    </source>
</evidence>
<evidence type="ECO:0000259" key="4">
    <source>
        <dbReference type="PROSITE" id="PS51747"/>
    </source>
</evidence>
<sequence>MRSFLSVALVTLVACSSQPPPLSGAPPRVGAGTALVAPSDAPASQPAPSNAPTGEGPAAGRAGAPGDDKPDPNVPQLKASSPLGTDDAKCAQKFDKFNAASDEERRQILAQRDEIHQLLAYAVVVNDWQSQAASSAGGASVRGHNIGGVLVDQNWRPVWWERNSNAITCNGTQHGETRIMWSYLEYAKTKDLSCHMIYTSLEPCAMCSGMMAQQKIRRTVYGNTDFGFGKAIERLHEPPPKGIWTNEPSDPHRRIVEQPFPRTPTSVVSASPFRIALDKDLYAFERVLRNGKGIGNTTEYLATESQTCAASVDPNGKMPETEKVGCARKIYEAARAAFLDYPNYVKKRTDPITGEPLAKVEDKAWGVTLLNELHKENEPIYKAAKQFFLDNVTSFYVTLEDHVAAARETKNDKVAEYLKKNRKTPAKAECATNPGKL</sequence>
<dbReference type="GO" id="GO:0016787">
    <property type="term" value="F:hydrolase activity"/>
    <property type="evidence" value="ECO:0007669"/>
    <property type="project" value="InterPro"/>
</dbReference>
<proteinExistence type="predicted"/>
<dbReference type="PROSITE" id="PS00903">
    <property type="entry name" value="CYT_DCMP_DEAMINASES_1"/>
    <property type="match status" value="1"/>
</dbReference>
<dbReference type="Pfam" id="PF00383">
    <property type="entry name" value="dCMP_cyt_deam_1"/>
    <property type="match status" value="1"/>
</dbReference>
<evidence type="ECO:0000256" key="3">
    <source>
        <dbReference type="SAM" id="MobiDB-lite"/>
    </source>
</evidence>
<dbReference type="InterPro" id="IPR016193">
    <property type="entry name" value="Cytidine_deaminase-like"/>
</dbReference>
<reference evidence="5 6" key="1">
    <citation type="submission" date="2019-04" db="EMBL/GenBank/DDBJ databases">
        <authorList>
            <person name="Li Y."/>
            <person name="Wang J."/>
        </authorList>
    </citation>
    <scope>NUCLEOTIDE SEQUENCE [LARGE SCALE GENOMIC DNA]</scope>
    <source>
        <strain evidence="5 6">DSM 14668</strain>
    </source>
</reference>
<keyword evidence="2" id="KW-0862">Zinc</keyword>
<dbReference type="EMBL" id="SSMQ01000080">
    <property type="protein sequence ID" value="TKC97256.1"/>
    <property type="molecule type" value="Genomic_DNA"/>
</dbReference>
<dbReference type="Proteomes" id="UP000309215">
    <property type="component" value="Unassembled WGS sequence"/>
</dbReference>
<dbReference type="InterPro" id="IPR002125">
    <property type="entry name" value="CMP_dCMP_dom"/>
</dbReference>
<evidence type="ECO:0000256" key="2">
    <source>
        <dbReference type="ARBA" id="ARBA00022833"/>
    </source>
</evidence>
<dbReference type="PROSITE" id="PS51747">
    <property type="entry name" value="CYT_DCMP_DEAMINASES_2"/>
    <property type="match status" value="1"/>
</dbReference>
<evidence type="ECO:0000256" key="1">
    <source>
        <dbReference type="ARBA" id="ARBA00022723"/>
    </source>
</evidence>
<accession>A0A4U1ISE1</accession>
<dbReference type="SUPFAM" id="SSF53927">
    <property type="entry name" value="Cytidine deaminase-like"/>
    <property type="match status" value="1"/>
</dbReference>
<dbReference type="InterPro" id="IPR016192">
    <property type="entry name" value="APOBEC/CMP_deaminase_Zn-bd"/>
</dbReference>
<feature type="compositionally biased region" description="Low complexity" evidence="3">
    <location>
        <begin position="37"/>
        <end position="65"/>
    </location>
</feature>
<dbReference type="OrthoDB" id="9802676at2"/>
<dbReference type="AlphaFoldDB" id="A0A4U1ISE1"/>
<gene>
    <name evidence="5" type="ORF">E8A74_43870</name>
</gene>
<protein>
    <recommendedName>
        <fullName evidence="4">CMP/dCMP-type deaminase domain-containing protein</fullName>
    </recommendedName>
</protein>
<dbReference type="Gene3D" id="3.40.140.10">
    <property type="entry name" value="Cytidine Deaminase, domain 2"/>
    <property type="match status" value="1"/>
</dbReference>
<dbReference type="PROSITE" id="PS51257">
    <property type="entry name" value="PROKAR_LIPOPROTEIN"/>
    <property type="match status" value="1"/>
</dbReference>
<evidence type="ECO:0000313" key="5">
    <source>
        <dbReference type="EMBL" id="TKC97256.1"/>
    </source>
</evidence>